<dbReference type="KEGG" id="pbas:SMSP2_02778"/>
<name>A0A1Q2MIA6_9BACT</name>
<reference evidence="3" key="1">
    <citation type="submission" date="2017-02" db="EMBL/GenBank/DDBJ databases">
        <title>Comparative genomics and description of representatives of a novel lineage of planctomycetes thriving in anoxic sediments.</title>
        <authorList>
            <person name="Spring S."/>
            <person name="Bunk B."/>
            <person name="Sproer C."/>
        </authorList>
    </citation>
    <scope>NUCLEOTIDE SEQUENCE [LARGE SCALE GENOMIC DNA]</scope>
    <source>
        <strain evidence="3">SM-Chi-D1</strain>
    </source>
</reference>
<sequence length="277" mass="30067" precursor="true">MKTKLSVIVMALAIVSSQCSAIVVDGRADGRAEGYNFQAFIPSVAAAPANVFAEMYIGQQGSSLYLAFVIPLNYTDNTYGANTDPSWPQGKGHLFNDLIQSDQMVLMGDFNGQSIDTTIDYLEEKELGVGTDIYEAPIIENSGNEVAGFVVEAATSLEYNLEEILQLTEPLPVIEGKPNSSDQPDSPSDPASIGWIMRNVYEMRIELGSDELVIDEYEGFINGLSLYVGELHASPSKDASDWNNQPPNDGWVPLNPVPEPATAIIFAIGGLLIRRKN</sequence>
<dbReference type="Proteomes" id="UP000188181">
    <property type="component" value="Chromosome"/>
</dbReference>
<evidence type="ECO:0000313" key="2">
    <source>
        <dbReference type="EMBL" id="AQQ72394.1"/>
    </source>
</evidence>
<protein>
    <recommendedName>
        <fullName evidence="4">PEP-CTERM protein-sorting domain-containing protein</fullName>
    </recommendedName>
</protein>
<keyword evidence="1" id="KW-0732">Signal</keyword>
<keyword evidence="3" id="KW-1185">Reference proteome</keyword>
<dbReference type="RefSeq" id="WP_146684589.1">
    <property type="nucleotide sequence ID" value="NZ_CP019646.1"/>
</dbReference>
<organism evidence="2 3">
    <name type="scientific">Limihaloglobus sulfuriphilus</name>
    <dbReference type="NCBI Taxonomy" id="1851148"/>
    <lineage>
        <taxon>Bacteria</taxon>
        <taxon>Pseudomonadati</taxon>
        <taxon>Planctomycetota</taxon>
        <taxon>Phycisphaerae</taxon>
        <taxon>Sedimentisphaerales</taxon>
        <taxon>Sedimentisphaeraceae</taxon>
        <taxon>Limihaloglobus</taxon>
    </lineage>
</organism>
<dbReference type="EMBL" id="CP019646">
    <property type="protein sequence ID" value="AQQ72394.1"/>
    <property type="molecule type" value="Genomic_DNA"/>
</dbReference>
<dbReference type="AlphaFoldDB" id="A0A1Q2MIA6"/>
<feature type="chain" id="PRO_5012569121" description="PEP-CTERM protein-sorting domain-containing protein" evidence="1">
    <location>
        <begin position="22"/>
        <end position="277"/>
    </location>
</feature>
<gene>
    <name evidence="2" type="ORF">SMSP2_02778</name>
</gene>
<accession>A0A1Q2MIA6</accession>
<evidence type="ECO:0000313" key="3">
    <source>
        <dbReference type="Proteomes" id="UP000188181"/>
    </source>
</evidence>
<proteinExistence type="predicted"/>
<evidence type="ECO:0008006" key="4">
    <source>
        <dbReference type="Google" id="ProtNLM"/>
    </source>
</evidence>
<evidence type="ECO:0000256" key="1">
    <source>
        <dbReference type="SAM" id="SignalP"/>
    </source>
</evidence>
<feature type="signal peptide" evidence="1">
    <location>
        <begin position="1"/>
        <end position="21"/>
    </location>
</feature>
<dbReference type="OrthoDB" id="9953023at2"/>